<keyword evidence="3" id="KW-0597">Phosphoprotein</keyword>
<organism evidence="7 8">
    <name type="scientific">Oncorhynchus kisutch</name>
    <name type="common">Coho salmon</name>
    <name type="synonym">Salmo kisutch</name>
    <dbReference type="NCBI Taxonomy" id="8019"/>
    <lineage>
        <taxon>Eukaryota</taxon>
        <taxon>Metazoa</taxon>
        <taxon>Chordata</taxon>
        <taxon>Craniata</taxon>
        <taxon>Vertebrata</taxon>
        <taxon>Euteleostomi</taxon>
        <taxon>Actinopterygii</taxon>
        <taxon>Neopterygii</taxon>
        <taxon>Teleostei</taxon>
        <taxon>Protacanthopterygii</taxon>
        <taxon>Salmoniformes</taxon>
        <taxon>Salmonidae</taxon>
        <taxon>Salmoninae</taxon>
        <taxon>Oncorhynchus</taxon>
    </lineage>
</organism>
<dbReference type="PANTHER" id="PTHR24213">
    <property type="entry name" value="ACTIN-BINDING LIM PROTEIN"/>
    <property type="match status" value="1"/>
</dbReference>
<dbReference type="Pfam" id="PF02209">
    <property type="entry name" value="VHP"/>
    <property type="match status" value="1"/>
</dbReference>
<dbReference type="GO" id="GO:0015629">
    <property type="term" value="C:actin cytoskeleton"/>
    <property type="evidence" value="ECO:0007669"/>
    <property type="project" value="TreeGrafter"/>
</dbReference>
<dbReference type="Gene3D" id="1.10.950.10">
    <property type="entry name" value="Villin headpiece domain"/>
    <property type="match status" value="1"/>
</dbReference>
<evidence type="ECO:0000256" key="3">
    <source>
        <dbReference type="ARBA" id="ARBA00022553"/>
    </source>
</evidence>
<protein>
    <submittedName>
        <fullName evidence="7">Dematin actin binding protein</fullName>
    </submittedName>
</protein>
<dbReference type="AlphaFoldDB" id="A0A8C7CVA2"/>
<feature type="region of interest" description="Disordered" evidence="5">
    <location>
        <begin position="176"/>
        <end position="205"/>
    </location>
</feature>
<dbReference type="GO" id="GO:0005737">
    <property type="term" value="C:cytoplasm"/>
    <property type="evidence" value="ECO:0007669"/>
    <property type="project" value="UniProtKB-SubCell"/>
</dbReference>
<reference evidence="7" key="1">
    <citation type="submission" date="2025-08" db="UniProtKB">
        <authorList>
            <consortium name="Ensembl"/>
        </authorList>
    </citation>
    <scope>IDENTIFICATION</scope>
</reference>
<accession>A0A8C7CVA2</accession>
<dbReference type="GO" id="GO:0051017">
    <property type="term" value="P:actin filament bundle assembly"/>
    <property type="evidence" value="ECO:0007669"/>
    <property type="project" value="TreeGrafter"/>
</dbReference>
<dbReference type="SMART" id="SM00153">
    <property type="entry name" value="VHP"/>
    <property type="match status" value="1"/>
</dbReference>
<dbReference type="GO" id="GO:0051015">
    <property type="term" value="F:actin filament binding"/>
    <property type="evidence" value="ECO:0007669"/>
    <property type="project" value="TreeGrafter"/>
</dbReference>
<keyword evidence="2" id="KW-0963">Cytoplasm</keyword>
<dbReference type="InterPro" id="IPR051618">
    <property type="entry name" value="Actin-binding_LIM"/>
</dbReference>
<dbReference type="SUPFAM" id="SSF47050">
    <property type="entry name" value="VHP, Villin headpiece domain"/>
    <property type="match status" value="1"/>
</dbReference>
<name>A0A8C7CVA2_ONCKI</name>
<dbReference type="InterPro" id="IPR003128">
    <property type="entry name" value="Villin_headpiece"/>
</dbReference>
<keyword evidence="8" id="KW-1185">Reference proteome</keyword>
<evidence type="ECO:0000313" key="8">
    <source>
        <dbReference type="Proteomes" id="UP000694557"/>
    </source>
</evidence>
<dbReference type="GO" id="GO:0030032">
    <property type="term" value="P:lamellipodium assembly"/>
    <property type="evidence" value="ECO:0007669"/>
    <property type="project" value="TreeGrafter"/>
</dbReference>
<evidence type="ECO:0000256" key="1">
    <source>
        <dbReference type="ARBA" id="ARBA00004496"/>
    </source>
</evidence>
<comment type="subcellular location">
    <subcellularLocation>
        <location evidence="1">Cytoplasm</location>
    </subcellularLocation>
</comment>
<evidence type="ECO:0000313" key="7">
    <source>
        <dbReference type="Ensembl" id="ENSOKIP00005010412.1"/>
    </source>
</evidence>
<evidence type="ECO:0000256" key="5">
    <source>
        <dbReference type="SAM" id="MobiDB-lite"/>
    </source>
</evidence>
<dbReference type="Proteomes" id="UP000694557">
    <property type="component" value="Unassembled WGS sequence"/>
</dbReference>
<dbReference type="PROSITE" id="PS51089">
    <property type="entry name" value="HP"/>
    <property type="match status" value="1"/>
</dbReference>
<dbReference type="GeneTree" id="ENSGT00950000182850"/>
<evidence type="ECO:0000256" key="2">
    <source>
        <dbReference type="ARBA" id="ARBA00022490"/>
    </source>
</evidence>
<dbReference type="Ensembl" id="ENSOKIT00005011082.1">
    <property type="protein sequence ID" value="ENSOKIP00005010412.1"/>
    <property type="gene ID" value="ENSOKIG00005004684.1"/>
</dbReference>
<proteinExistence type="predicted"/>
<reference evidence="7" key="2">
    <citation type="submission" date="2025-09" db="UniProtKB">
        <authorList>
            <consortium name="Ensembl"/>
        </authorList>
    </citation>
    <scope>IDENTIFICATION</scope>
</reference>
<dbReference type="InterPro" id="IPR032402">
    <property type="entry name" value="AbLIM_anchor"/>
</dbReference>
<dbReference type="InterPro" id="IPR036886">
    <property type="entry name" value="Villin_headpiece_dom_sf"/>
</dbReference>
<keyword evidence="4" id="KW-0677">Repeat</keyword>
<dbReference type="Pfam" id="PF16182">
    <property type="entry name" value="AbLIM_anchor"/>
    <property type="match status" value="2"/>
</dbReference>
<dbReference type="PANTHER" id="PTHR24213:SF17">
    <property type="entry name" value="DEMATIN"/>
    <property type="match status" value="1"/>
</dbReference>
<evidence type="ECO:0000256" key="4">
    <source>
        <dbReference type="ARBA" id="ARBA00022737"/>
    </source>
</evidence>
<feature type="domain" description="HP" evidence="6">
    <location>
        <begin position="278"/>
        <end position="346"/>
    </location>
</feature>
<dbReference type="GO" id="GO:0005886">
    <property type="term" value="C:plasma membrane"/>
    <property type="evidence" value="ECO:0007669"/>
    <property type="project" value="TreeGrafter"/>
</dbReference>
<gene>
    <name evidence="7" type="primary">DMTN</name>
</gene>
<feature type="compositionally biased region" description="Basic and acidic residues" evidence="5">
    <location>
        <begin position="176"/>
        <end position="190"/>
    </location>
</feature>
<feature type="compositionally biased region" description="Acidic residues" evidence="5">
    <location>
        <begin position="191"/>
        <end position="205"/>
    </location>
</feature>
<evidence type="ECO:0000259" key="6">
    <source>
        <dbReference type="PROSITE" id="PS51089"/>
    </source>
</evidence>
<sequence>CVWKQQLARTSPGSVCSLRGIRIPGSLAMAKMDNQVIGYKDLAAIPKDKAILDIERPDLMIYEPHFNYTPLELSEVTLIPFSSLLSSLHPSPLRVLCFSSGTSFYLFIADNGMNIYKKPPIYKQDVLASIPQGKHIEDLIIESSKFPAAQPPDPNKPSKIETDYWPCPPSLAAVETEWRKKAESRRREEGERDEEDDEYDNGDLSDDMWGLRQLQKQELNKIQSNLGKIILKEELDKAVPIRRKTRSLPDRTAMNMGKRGRFTMYPGRMDRGNSLPSVLAEKIYPYEMLLVTHRRRNKLPPGVDRMRLERHLSMEEFQNLFGMPIEEFDCLSLWKRNDLKKRVSLF</sequence>
<dbReference type="FunFam" id="1.10.950.10:FF:000001">
    <property type="entry name" value="actin-binding LIM protein 1 isoform X2"/>
    <property type="match status" value="1"/>
</dbReference>